<dbReference type="InterPro" id="IPR050469">
    <property type="entry name" value="Diguanylate_Cyclase"/>
</dbReference>
<dbReference type="InterPro" id="IPR029787">
    <property type="entry name" value="Nucleotide_cyclase"/>
</dbReference>
<dbReference type="InterPro" id="IPR000160">
    <property type="entry name" value="GGDEF_dom"/>
</dbReference>
<accession>A0ABR7EAC9</accession>
<dbReference type="SUPFAM" id="SSF55781">
    <property type="entry name" value="GAF domain-like"/>
    <property type="match status" value="1"/>
</dbReference>
<evidence type="ECO:0000313" key="2">
    <source>
        <dbReference type="EMBL" id="MBC5646732.1"/>
    </source>
</evidence>
<dbReference type="PANTHER" id="PTHR45138">
    <property type="entry name" value="REGULATORY COMPONENTS OF SENSORY TRANSDUCTION SYSTEM"/>
    <property type="match status" value="1"/>
</dbReference>
<dbReference type="SUPFAM" id="SSF55073">
    <property type="entry name" value="Nucleotide cyclase"/>
    <property type="match status" value="1"/>
</dbReference>
<feature type="domain" description="GGDEF" evidence="1">
    <location>
        <begin position="323"/>
        <end position="439"/>
    </location>
</feature>
<dbReference type="EMBL" id="JACOON010000001">
    <property type="protein sequence ID" value="MBC5646732.1"/>
    <property type="molecule type" value="Genomic_DNA"/>
</dbReference>
<organism evidence="2 3">
    <name type="scientific">Christensenella tenuis</name>
    <dbReference type="NCBI Taxonomy" id="2763033"/>
    <lineage>
        <taxon>Bacteria</taxon>
        <taxon>Bacillati</taxon>
        <taxon>Bacillota</taxon>
        <taxon>Clostridia</taxon>
        <taxon>Christensenellales</taxon>
        <taxon>Christensenellaceae</taxon>
        <taxon>Christensenella</taxon>
    </lineage>
</organism>
<name>A0ABR7EAC9_9FIRM</name>
<dbReference type="PANTHER" id="PTHR45138:SF9">
    <property type="entry name" value="DIGUANYLATE CYCLASE DGCM-RELATED"/>
    <property type="match status" value="1"/>
</dbReference>
<reference evidence="2 3" key="1">
    <citation type="submission" date="2020-08" db="EMBL/GenBank/DDBJ databases">
        <title>Genome public.</title>
        <authorList>
            <person name="Liu C."/>
            <person name="Sun Q."/>
        </authorList>
    </citation>
    <scope>NUCLEOTIDE SEQUENCE [LARGE SCALE GENOMIC DNA]</scope>
    <source>
        <strain evidence="2 3">NSJ-35</strain>
    </source>
</reference>
<protein>
    <submittedName>
        <fullName evidence="2">GGDEF domain-containing protein</fullName>
    </submittedName>
</protein>
<proteinExistence type="predicted"/>
<dbReference type="Pfam" id="PF00990">
    <property type="entry name" value="GGDEF"/>
    <property type="match status" value="1"/>
</dbReference>
<keyword evidence="3" id="KW-1185">Reference proteome</keyword>
<evidence type="ECO:0000313" key="3">
    <source>
        <dbReference type="Proteomes" id="UP000606889"/>
    </source>
</evidence>
<sequence>MNERAPWEMFENFNEIVYASDMETYDIIYMNKAARDSFQITEEEYKKQKCYSLISRFSLPCYFCTNPKLKVGEFYEWVYHNPYLKRSFKLKDTMYCYEGRKIRIEIAIDLTLNEQENRSVNEMIRDEVFINSCLTMTHSASTPNESMNFMLQYMGQYKGCKSASIYEIRNNNWLYHTYCWDFENGICPVKAPFQIDFLEYIKEWKRKFVHNEPVILKDMEIIKRKMPEFYSYLAPEGVSCMVFIPLLYNGEISGFLRVDDPPDKKAKNIALVGRMMSHFIVSIIQRRNLVENLEYLSFHDQLTGALNRNALNAHLKKEDKRQKGRGVIYCDVIGLKKVNDMLGHASGDKLIVRAYQTLAGLFPGKVYRVGGDEFIILEDGKEEREFNQTVSQLKKKIRAENISLSIGSAWADGGEVGFEQLFKAADECMYEDKFSYYSQEEPMTGVPRETKRRSYGARSIAEKPQTSFGTFIEKCYFDAESFFQSVALPDAPFYLYCGDLEKNLYYISDNLKDDFNFDDNLVYDFVTHLEIRI</sequence>
<dbReference type="PROSITE" id="PS50887">
    <property type="entry name" value="GGDEF"/>
    <property type="match status" value="1"/>
</dbReference>
<evidence type="ECO:0000259" key="1">
    <source>
        <dbReference type="PROSITE" id="PS50887"/>
    </source>
</evidence>
<dbReference type="Proteomes" id="UP000606889">
    <property type="component" value="Unassembled WGS sequence"/>
</dbReference>
<comment type="caution">
    <text evidence="2">The sequence shown here is derived from an EMBL/GenBank/DDBJ whole genome shotgun (WGS) entry which is preliminary data.</text>
</comment>
<gene>
    <name evidence="2" type="ORF">H8S18_00025</name>
</gene>
<dbReference type="CDD" id="cd01949">
    <property type="entry name" value="GGDEF"/>
    <property type="match status" value="1"/>
</dbReference>
<dbReference type="InterPro" id="IPR043128">
    <property type="entry name" value="Rev_trsase/Diguanyl_cyclase"/>
</dbReference>
<dbReference type="RefSeq" id="WP_186856279.1">
    <property type="nucleotide sequence ID" value="NZ_JACOON010000001.1"/>
</dbReference>
<dbReference type="Gene3D" id="3.30.70.270">
    <property type="match status" value="1"/>
</dbReference>
<dbReference type="NCBIfam" id="TIGR00254">
    <property type="entry name" value="GGDEF"/>
    <property type="match status" value="1"/>
</dbReference>
<dbReference type="SMART" id="SM00267">
    <property type="entry name" value="GGDEF"/>
    <property type="match status" value="1"/>
</dbReference>